<organism evidence="10 11">
    <name type="scientific">Ancylostoma ceylanicum</name>
    <dbReference type="NCBI Taxonomy" id="53326"/>
    <lineage>
        <taxon>Eukaryota</taxon>
        <taxon>Metazoa</taxon>
        <taxon>Ecdysozoa</taxon>
        <taxon>Nematoda</taxon>
        <taxon>Chromadorea</taxon>
        <taxon>Rhabditida</taxon>
        <taxon>Rhabditina</taxon>
        <taxon>Rhabditomorpha</taxon>
        <taxon>Strongyloidea</taxon>
        <taxon>Ancylostomatidae</taxon>
        <taxon>Ancylostomatinae</taxon>
        <taxon>Ancylostoma</taxon>
    </lineage>
</organism>
<evidence type="ECO:0000256" key="1">
    <source>
        <dbReference type="ARBA" id="ARBA00004123"/>
    </source>
</evidence>
<protein>
    <recommendedName>
        <fullName evidence="9">Paired domain-containing protein</fullName>
    </recommendedName>
</protein>
<evidence type="ECO:0000256" key="5">
    <source>
        <dbReference type="ARBA" id="ARBA00023125"/>
    </source>
</evidence>
<dbReference type="SUPFAM" id="SSF46689">
    <property type="entry name" value="Homeodomain-like"/>
    <property type="match status" value="1"/>
</dbReference>
<evidence type="ECO:0000256" key="3">
    <source>
        <dbReference type="ARBA" id="ARBA00022724"/>
    </source>
</evidence>
<dbReference type="InterPro" id="IPR043565">
    <property type="entry name" value="PAX_fam"/>
</dbReference>
<evidence type="ECO:0000256" key="7">
    <source>
        <dbReference type="ARBA" id="ARBA00023242"/>
    </source>
</evidence>
<dbReference type="PANTHER" id="PTHR45636">
    <property type="entry name" value="PAIRED BOX PROTEIN PAX-6-RELATED-RELATED"/>
    <property type="match status" value="1"/>
</dbReference>
<dbReference type="PROSITE" id="PS51057">
    <property type="entry name" value="PAIRED_2"/>
    <property type="match status" value="1"/>
</dbReference>
<evidence type="ECO:0000256" key="2">
    <source>
        <dbReference type="ARBA" id="ARBA00022473"/>
    </source>
</evidence>
<feature type="region of interest" description="Disordered" evidence="8">
    <location>
        <begin position="207"/>
        <end position="241"/>
    </location>
</feature>
<dbReference type="Gene3D" id="1.10.10.10">
    <property type="entry name" value="Winged helix-like DNA-binding domain superfamily/Winged helix DNA-binding domain"/>
    <property type="match status" value="1"/>
</dbReference>
<dbReference type="GO" id="GO:0000978">
    <property type="term" value="F:RNA polymerase II cis-regulatory region sequence-specific DNA binding"/>
    <property type="evidence" value="ECO:0007669"/>
    <property type="project" value="TreeGrafter"/>
</dbReference>
<dbReference type="STRING" id="53326.A0A016S0G2"/>
<sequence length="289" mass="33646">MIYAERGGCCVDCSAPSVRIAVFPDGERAPFKLVGDVASFRRRGAVCCHRLAPSAQRLRRRRRRRHRRRRRRRCGRRRWRRRLIIVIAKREKMMSYYLPQGMTPSVSNTYYASLEAPRLTTEVPEDNDVLPETVTDSTKPEDVRKPRRKGTNLYGRPYCPGRPLSMAERRRIIELHMSGMKVNAISKTLCISHGCVSKIISRYRQTGILSPASSPEQRRTRRKKNESPPAESQEYKPEFKHDYSHPEYVTHDFRVHYAAQPHPAEMAMPHYTMIPEQMLVPDYSQPVLL</sequence>
<keyword evidence="2" id="KW-0217">Developmental protein</keyword>
<keyword evidence="4" id="KW-0805">Transcription regulation</keyword>
<dbReference type="PANTHER" id="PTHR45636:SF27">
    <property type="entry name" value="PAIRED DOMAIN-CONTAINING PROTEIN"/>
    <property type="match status" value="1"/>
</dbReference>
<evidence type="ECO:0000313" key="10">
    <source>
        <dbReference type="EMBL" id="EYB83986.1"/>
    </source>
</evidence>
<dbReference type="Pfam" id="PF00292">
    <property type="entry name" value="PAX"/>
    <property type="match status" value="1"/>
</dbReference>
<dbReference type="EMBL" id="JARK01001661">
    <property type="protein sequence ID" value="EYB83986.1"/>
    <property type="molecule type" value="Genomic_DNA"/>
</dbReference>
<keyword evidence="3" id="KW-0563">Paired box</keyword>
<keyword evidence="5" id="KW-0238">DNA-binding</keyword>
<evidence type="ECO:0000256" key="8">
    <source>
        <dbReference type="SAM" id="MobiDB-lite"/>
    </source>
</evidence>
<dbReference type="GO" id="GO:0005634">
    <property type="term" value="C:nucleus"/>
    <property type="evidence" value="ECO:0007669"/>
    <property type="project" value="UniProtKB-SubCell"/>
</dbReference>
<name>A0A016S0G2_9BILA</name>
<gene>
    <name evidence="10" type="primary">Acey_s0325.g2552</name>
    <name evidence="10" type="synonym">Acey-npax-3</name>
    <name evidence="10" type="ORF">Y032_0325g2552</name>
</gene>
<dbReference type="Proteomes" id="UP000024635">
    <property type="component" value="Unassembled WGS sequence"/>
</dbReference>
<dbReference type="OrthoDB" id="3225452at2759"/>
<feature type="domain" description="Paired" evidence="9">
    <location>
        <begin position="147"/>
        <end position="281"/>
    </location>
</feature>
<proteinExistence type="predicted"/>
<dbReference type="PRINTS" id="PR00027">
    <property type="entry name" value="PAIREDBOX"/>
</dbReference>
<dbReference type="InterPro" id="IPR009057">
    <property type="entry name" value="Homeodomain-like_sf"/>
</dbReference>
<dbReference type="GO" id="GO:0000981">
    <property type="term" value="F:DNA-binding transcription factor activity, RNA polymerase II-specific"/>
    <property type="evidence" value="ECO:0007669"/>
    <property type="project" value="TreeGrafter"/>
</dbReference>
<evidence type="ECO:0000256" key="4">
    <source>
        <dbReference type="ARBA" id="ARBA00023015"/>
    </source>
</evidence>
<evidence type="ECO:0000259" key="9">
    <source>
        <dbReference type="PROSITE" id="PS51057"/>
    </source>
</evidence>
<comment type="subcellular location">
    <subcellularLocation>
        <location evidence="1">Nucleus</location>
    </subcellularLocation>
</comment>
<reference evidence="11" key="1">
    <citation type="journal article" date="2015" name="Nat. Genet.">
        <title>The genome and transcriptome of the zoonotic hookworm Ancylostoma ceylanicum identify infection-specific gene families.</title>
        <authorList>
            <person name="Schwarz E.M."/>
            <person name="Hu Y."/>
            <person name="Antoshechkin I."/>
            <person name="Miller M.M."/>
            <person name="Sternberg P.W."/>
            <person name="Aroian R.V."/>
        </authorList>
    </citation>
    <scope>NUCLEOTIDE SEQUENCE</scope>
    <source>
        <strain evidence="11">HY135</strain>
    </source>
</reference>
<dbReference type="InterPro" id="IPR001523">
    <property type="entry name" value="Paired_dom"/>
</dbReference>
<feature type="region of interest" description="Disordered" evidence="8">
    <location>
        <begin position="123"/>
        <end position="157"/>
    </location>
</feature>
<dbReference type="InterPro" id="IPR036388">
    <property type="entry name" value="WH-like_DNA-bd_sf"/>
</dbReference>
<keyword evidence="11" id="KW-1185">Reference proteome</keyword>
<keyword evidence="7" id="KW-0539">Nucleus</keyword>
<comment type="caution">
    <text evidence="10">The sequence shown here is derived from an EMBL/GenBank/DDBJ whole genome shotgun (WGS) entry which is preliminary data.</text>
</comment>
<dbReference type="SMART" id="SM00351">
    <property type="entry name" value="PAX"/>
    <property type="match status" value="1"/>
</dbReference>
<evidence type="ECO:0000256" key="6">
    <source>
        <dbReference type="ARBA" id="ARBA00023163"/>
    </source>
</evidence>
<dbReference type="AlphaFoldDB" id="A0A016S0G2"/>
<keyword evidence="6" id="KW-0804">Transcription</keyword>
<evidence type="ECO:0000313" key="11">
    <source>
        <dbReference type="Proteomes" id="UP000024635"/>
    </source>
</evidence>
<accession>A0A016S0G2</accession>